<dbReference type="PROSITE" id="PS51257">
    <property type="entry name" value="PROKAR_LIPOPROTEIN"/>
    <property type="match status" value="1"/>
</dbReference>
<dbReference type="Proteomes" id="UP000636110">
    <property type="component" value="Unassembled WGS sequence"/>
</dbReference>
<protein>
    <recommendedName>
        <fullName evidence="3">DUF541 domain-containing protein</fullName>
    </recommendedName>
</protein>
<comment type="caution">
    <text evidence="1">The sequence shown here is derived from an EMBL/GenBank/DDBJ whole genome shotgun (WGS) entry which is preliminary data.</text>
</comment>
<accession>A0ABR6ER68</accession>
<reference evidence="1 2" key="1">
    <citation type="submission" date="2019-11" db="EMBL/GenBank/DDBJ databases">
        <title>Description of Pedobacter sp. LMG 31462T.</title>
        <authorList>
            <person name="Carlier A."/>
            <person name="Qi S."/>
            <person name="Vandamme P."/>
        </authorList>
    </citation>
    <scope>NUCLEOTIDE SEQUENCE [LARGE SCALE GENOMIC DNA]</scope>
    <source>
        <strain evidence="1 2">LMG 31462</strain>
    </source>
</reference>
<proteinExistence type="predicted"/>
<evidence type="ECO:0000313" key="1">
    <source>
        <dbReference type="EMBL" id="MBB2147735.1"/>
    </source>
</evidence>
<name>A0ABR6ER68_9SPHI</name>
<evidence type="ECO:0000313" key="2">
    <source>
        <dbReference type="Proteomes" id="UP000636110"/>
    </source>
</evidence>
<dbReference type="EMBL" id="WNXC01000001">
    <property type="protein sequence ID" value="MBB2147735.1"/>
    <property type="molecule type" value="Genomic_DNA"/>
</dbReference>
<organism evidence="1 2">
    <name type="scientific">Pedobacter gandavensis</name>
    <dbReference type="NCBI Taxonomy" id="2679963"/>
    <lineage>
        <taxon>Bacteria</taxon>
        <taxon>Pseudomonadati</taxon>
        <taxon>Bacteroidota</taxon>
        <taxon>Sphingobacteriia</taxon>
        <taxon>Sphingobacteriales</taxon>
        <taxon>Sphingobacteriaceae</taxon>
        <taxon>Pedobacter</taxon>
    </lineage>
</organism>
<dbReference type="RefSeq" id="WP_182953040.1">
    <property type="nucleotide sequence ID" value="NZ_WNXC01000001.1"/>
</dbReference>
<sequence length="225" mass="25218">MLKRKARYFLLILVLCVFSSCFQIIEEINVANNGSGTVNLTVNLSASKTKVASLMLLDSVNGYKVPSKQTIQKEMEEAVVYLRSAPGISNVKKTLDFENYIATISFAFKNIANINNVNQNVLKKMKIKAINNSSYSFNPETGIFQRRYTHTKEALIEYNKLKPEVKNVFKEASYTSIYRFEKPVESSVNPLAKVSKTKKAVMLNVGIMGLINGKTNITNQISLAK</sequence>
<keyword evidence="2" id="KW-1185">Reference proteome</keyword>
<evidence type="ECO:0008006" key="3">
    <source>
        <dbReference type="Google" id="ProtNLM"/>
    </source>
</evidence>
<gene>
    <name evidence="1" type="ORF">GM920_02305</name>
</gene>